<sequence length="123" mass="13546">MKFSTIFLTSAALIQAQITIRRQDGSSNPIDQVHNACRGIGGSPVNGASVPPGWIIQFFKGWGCSGEPAGFADARKFYTSNNPADFNSVKVIDESKYGQSYYTPGYYNYPGNYNSHYYGYPGY</sequence>
<reference evidence="2 3" key="1">
    <citation type="journal article" date="2015" name="Genome Biol. Evol.">
        <title>Phylogenomic analyses indicate that early fungi evolved digesting cell walls of algal ancestors of land plants.</title>
        <authorList>
            <person name="Chang Y."/>
            <person name="Wang S."/>
            <person name="Sekimoto S."/>
            <person name="Aerts A.L."/>
            <person name="Choi C."/>
            <person name="Clum A."/>
            <person name="LaButti K.M."/>
            <person name="Lindquist E.A."/>
            <person name="Yee Ngan C."/>
            <person name="Ohm R.A."/>
            <person name="Salamov A.A."/>
            <person name="Grigoriev I.V."/>
            <person name="Spatafora J.W."/>
            <person name="Berbee M.L."/>
        </authorList>
    </citation>
    <scope>NUCLEOTIDE SEQUENCE [LARGE SCALE GENOMIC DNA]</scope>
    <source>
        <strain evidence="2 3">NRRL 28638</strain>
    </source>
</reference>
<dbReference type="AlphaFoldDB" id="A0A137NS23"/>
<proteinExistence type="predicted"/>
<evidence type="ECO:0000313" key="3">
    <source>
        <dbReference type="Proteomes" id="UP000070444"/>
    </source>
</evidence>
<dbReference type="EMBL" id="KQ964854">
    <property type="protein sequence ID" value="KXN65569.1"/>
    <property type="molecule type" value="Genomic_DNA"/>
</dbReference>
<evidence type="ECO:0000256" key="1">
    <source>
        <dbReference type="SAM" id="SignalP"/>
    </source>
</evidence>
<protein>
    <submittedName>
        <fullName evidence="2">Uncharacterized protein</fullName>
    </submittedName>
</protein>
<keyword evidence="3" id="KW-1185">Reference proteome</keyword>
<keyword evidence="1" id="KW-0732">Signal</keyword>
<dbReference type="Proteomes" id="UP000070444">
    <property type="component" value="Unassembled WGS sequence"/>
</dbReference>
<accession>A0A137NS23</accession>
<feature type="chain" id="PRO_5007293955" evidence="1">
    <location>
        <begin position="17"/>
        <end position="123"/>
    </location>
</feature>
<feature type="signal peptide" evidence="1">
    <location>
        <begin position="1"/>
        <end position="16"/>
    </location>
</feature>
<organism evidence="2 3">
    <name type="scientific">Conidiobolus coronatus (strain ATCC 28846 / CBS 209.66 / NRRL 28638)</name>
    <name type="common">Delacroixia coronata</name>
    <dbReference type="NCBI Taxonomy" id="796925"/>
    <lineage>
        <taxon>Eukaryota</taxon>
        <taxon>Fungi</taxon>
        <taxon>Fungi incertae sedis</taxon>
        <taxon>Zoopagomycota</taxon>
        <taxon>Entomophthoromycotina</taxon>
        <taxon>Entomophthoromycetes</taxon>
        <taxon>Entomophthorales</taxon>
        <taxon>Ancylistaceae</taxon>
        <taxon>Conidiobolus</taxon>
    </lineage>
</organism>
<name>A0A137NS23_CONC2</name>
<gene>
    <name evidence="2" type="ORF">CONCODRAFT_169249</name>
</gene>
<evidence type="ECO:0000313" key="2">
    <source>
        <dbReference type="EMBL" id="KXN65569.1"/>
    </source>
</evidence>